<dbReference type="PANTHER" id="PTHR43312">
    <property type="entry name" value="D-THREO-ALDOSE 1-DEHYDROGENASE"/>
    <property type="match status" value="1"/>
</dbReference>
<dbReference type="Pfam" id="PF00248">
    <property type="entry name" value="Aldo_ket_red"/>
    <property type="match status" value="1"/>
</dbReference>
<gene>
    <name evidence="2" type="ORF">S06H3_54861</name>
</gene>
<reference evidence="2" key="1">
    <citation type="journal article" date="2014" name="Front. Microbiol.">
        <title>High frequency of phylogenetically diverse reductive dehalogenase-homologous genes in deep subseafloor sedimentary metagenomes.</title>
        <authorList>
            <person name="Kawai M."/>
            <person name="Futagami T."/>
            <person name="Toyoda A."/>
            <person name="Takaki Y."/>
            <person name="Nishi S."/>
            <person name="Hori S."/>
            <person name="Arai W."/>
            <person name="Tsubouchi T."/>
            <person name="Morono Y."/>
            <person name="Uchiyama I."/>
            <person name="Ito T."/>
            <person name="Fujiyama A."/>
            <person name="Inagaki F."/>
            <person name="Takami H."/>
        </authorList>
    </citation>
    <scope>NUCLEOTIDE SEQUENCE</scope>
    <source>
        <strain evidence="2">Expedition CK06-06</strain>
    </source>
</reference>
<evidence type="ECO:0000313" key="2">
    <source>
        <dbReference type="EMBL" id="GAI54104.1"/>
    </source>
</evidence>
<feature type="non-terminal residue" evidence="2">
    <location>
        <position position="239"/>
    </location>
</feature>
<dbReference type="InterPro" id="IPR053135">
    <property type="entry name" value="AKR2_Oxidoreductase"/>
</dbReference>
<feature type="domain" description="NADP-dependent oxidoreductase" evidence="1">
    <location>
        <begin position="1"/>
        <end position="146"/>
    </location>
</feature>
<feature type="non-terminal residue" evidence="2">
    <location>
        <position position="1"/>
    </location>
</feature>
<dbReference type="Gene3D" id="3.20.20.100">
    <property type="entry name" value="NADP-dependent oxidoreductase domain"/>
    <property type="match status" value="1"/>
</dbReference>
<dbReference type="InterPro" id="IPR023210">
    <property type="entry name" value="NADP_OxRdtase_dom"/>
</dbReference>
<accession>X1REU1</accession>
<dbReference type="AlphaFoldDB" id="X1REU1"/>
<evidence type="ECO:0000259" key="1">
    <source>
        <dbReference type="Pfam" id="PF00248"/>
    </source>
</evidence>
<organism evidence="2">
    <name type="scientific">marine sediment metagenome</name>
    <dbReference type="NCBI Taxonomy" id="412755"/>
    <lineage>
        <taxon>unclassified sequences</taxon>
        <taxon>metagenomes</taxon>
        <taxon>ecological metagenomes</taxon>
    </lineage>
</organism>
<comment type="caution">
    <text evidence="2">The sequence shown here is derived from an EMBL/GenBank/DDBJ whole genome shotgun (WGS) entry which is preliminary data.</text>
</comment>
<dbReference type="InterPro" id="IPR036812">
    <property type="entry name" value="NAD(P)_OxRdtase_dom_sf"/>
</dbReference>
<dbReference type="SUPFAM" id="SSF51430">
    <property type="entry name" value="NAD(P)-linked oxidoreductase"/>
    <property type="match status" value="1"/>
</dbReference>
<protein>
    <recommendedName>
        <fullName evidence="1">NADP-dependent oxidoreductase domain-containing protein</fullName>
    </recommendedName>
</protein>
<name>X1REU1_9ZZZZ</name>
<dbReference type="PANTHER" id="PTHR43312:SF1">
    <property type="entry name" value="NADP-DEPENDENT OXIDOREDUCTASE DOMAIN-CONTAINING PROTEIN"/>
    <property type="match status" value="1"/>
</dbReference>
<dbReference type="EMBL" id="BARV01035128">
    <property type="protein sequence ID" value="GAI54104.1"/>
    <property type="molecule type" value="Genomic_DNA"/>
</dbReference>
<sequence length="239" mass="26894">IEKRLKTSLKRMNTDYIDLYYGLHQCSNPAWLTDGVRKWAESAKKRGLIRLFGLSTHQNSEKVLAAAAKLPWIEVIMTPFNFYKMQDPELQAAVDACHKAGIGLIAMKTQGMGQRIKTEADKKLTEHFLQRGFTKEQAKIKLVLEDKRFSSTCVGMKNVSVLNSNLAVAFDKTKLTQADREVFSQYAKATCDGYCAGCADICNSALADAPYVSDIMRYLMYHNSYGEQAEAKRLFAQIP</sequence>
<proteinExistence type="predicted"/>